<dbReference type="EMBL" id="ADBJ01000004">
    <property type="protein sequence ID" value="EFA85773.1"/>
    <property type="molecule type" value="Genomic_DNA"/>
</dbReference>
<accession>D3AXU6</accession>
<dbReference type="PANTHER" id="PTHR39332">
    <property type="entry name" value="BLL4707 PROTEIN"/>
    <property type="match status" value="1"/>
</dbReference>
<reference evidence="1 2" key="1">
    <citation type="journal article" date="2011" name="Genome Res.">
        <title>Phylogeny-wide analysis of social amoeba genomes highlights ancient origins for complex intercellular communication.</title>
        <authorList>
            <person name="Heidel A.J."/>
            <person name="Lawal H.M."/>
            <person name="Felder M."/>
            <person name="Schilde C."/>
            <person name="Helps N.R."/>
            <person name="Tunggal B."/>
            <person name="Rivero F."/>
            <person name="John U."/>
            <person name="Schleicher M."/>
            <person name="Eichinger L."/>
            <person name="Platzer M."/>
            <person name="Noegel A.A."/>
            <person name="Schaap P."/>
            <person name="Gloeckner G."/>
        </authorList>
    </citation>
    <scope>NUCLEOTIDE SEQUENCE [LARGE SCALE GENOMIC DNA]</scope>
    <source>
        <strain evidence="2">ATCC 26659 / Pp 5 / PN500</strain>
    </source>
</reference>
<dbReference type="Proteomes" id="UP000001396">
    <property type="component" value="Unassembled WGS sequence"/>
</dbReference>
<comment type="caution">
    <text evidence="1">The sequence shown here is derived from an EMBL/GenBank/DDBJ whole genome shotgun (WGS) entry which is preliminary data.</text>
</comment>
<evidence type="ECO:0000313" key="2">
    <source>
        <dbReference type="Proteomes" id="UP000001396"/>
    </source>
</evidence>
<sequence length="210" mass="24270">MSTRAFASSVIPVPSEKVWNVLREFTFPEKVFSSLIESAVMDEGACSTSVGAVRTLKWKTGEVRKHRLLELSDFNHSVIWEVIESNPPTEVTASISYLKLYRIADTNQTLLTWEGEFSSDVKNDIVQFEQKSYQVNLQEIKNEDNKVALQSLKYYWVKNNINYSGSLCRNVIGLCKLTYRSVFLVTWTNHIVSFVRIRLIMNDHYETTRI</sequence>
<keyword evidence="2" id="KW-1185">Reference proteome</keyword>
<evidence type="ECO:0000313" key="1">
    <source>
        <dbReference type="EMBL" id="EFA85773.1"/>
    </source>
</evidence>
<dbReference type="RefSeq" id="XP_020437879.1">
    <property type="nucleotide sequence ID" value="XM_020572021.1"/>
</dbReference>
<dbReference type="STRING" id="670386.D3AXU6"/>
<dbReference type="Gene3D" id="3.30.530.20">
    <property type="match status" value="1"/>
</dbReference>
<proteinExistence type="predicted"/>
<dbReference type="InParanoid" id="D3AXU6"/>
<dbReference type="SUPFAM" id="SSF55961">
    <property type="entry name" value="Bet v1-like"/>
    <property type="match status" value="1"/>
</dbReference>
<dbReference type="AlphaFoldDB" id="D3AXU6"/>
<dbReference type="Pfam" id="PF10604">
    <property type="entry name" value="Polyketide_cyc2"/>
    <property type="match status" value="1"/>
</dbReference>
<dbReference type="GeneID" id="31356533"/>
<protein>
    <submittedName>
        <fullName evidence="1">Uncharacterized protein</fullName>
    </submittedName>
</protein>
<organism evidence="1 2">
    <name type="scientific">Heterostelium pallidum (strain ATCC 26659 / Pp 5 / PN500)</name>
    <name type="common">Cellular slime mold</name>
    <name type="synonym">Polysphondylium pallidum</name>
    <dbReference type="NCBI Taxonomy" id="670386"/>
    <lineage>
        <taxon>Eukaryota</taxon>
        <taxon>Amoebozoa</taxon>
        <taxon>Evosea</taxon>
        <taxon>Eumycetozoa</taxon>
        <taxon>Dictyostelia</taxon>
        <taxon>Acytosteliales</taxon>
        <taxon>Acytosteliaceae</taxon>
        <taxon>Heterostelium</taxon>
    </lineage>
</organism>
<dbReference type="PANTHER" id="PTHR39332:SF7">
    <property type="entry name" value="SRPBCC FAMILY PROTEIN"/>
    <property type="match status" value="1"/>
</dbReference>
<gene>
    <name evidence="1" type="ORF">PPL_01003</name>
</gene>
<dbReference type="InterPro" id="IPR023393">
    <property type="entry name" value="START-like_dom_sf"/>
</dbReference>
<dbReference type="InterPro" id="IPR019587">
    <property type="entry name" value="Polyketide_cyclase/dehydratase"/>
</dbReference>
<dbReference type="CDD" id="cd07821">
    <property type="entry name" value="PYR_PYL_RCAR_like"/>
    <property type="match status" value="1"/>
</dbReference>
<name>D3AXU6_HETP5</name>